<dbReference type="EMBL" id="ML208680">
    <property type="protein sequence ID" value="TFK61239.1"/>
    <property type="molecule type" value="Genomic_DNA"/>
</dbReference>
<gene>
    <name evidence="1" type="ORF">BDN72DRAFT_863755</name>
</gene>
<evidence type="ECO:0000313" key="1">
    <source>
        <dbReference type="EMBL" id="TFK61239.1"/>
    </source>
</evidence>
<evidence type="ECO:0000313" key="2">
    <source>
        <dbReference type="Proteomes" id="UP000308600"/>
    </source>
</evidence>
<organism evidence="1 2">
    <name type="scientific">Pluteus cervinus</name>
    <dbReference type="NCBI Taxonomy" id="181527"/>
    <lineage>
        <taxon>Eukaryota</taxon>
        <taxon>Fungi</taxon>
        <taxon>Dikarya</taxon>
        <taxon>Basidiomycota</taxon>
        <taxon>Agaricomycotina</taxon>
        <taxon>Agaricomycetes</taxon>
        <taxon>Agaricomycetidae</taxon>
        <taxon>Agaricales</taxon>
        <taxon>Pluteineae</taxon>
        <taxon>Pluteaceae</taxon>
        <taxon>Pluteus</taxon>
    </lineage>
</organism>
<protein>
    <submittedName>
        <fullName evidence="1">Uncharacterized protein</fullName>
    </submittedName>
</protein>
<keyword evidence="2" id="KW-1185">Reference proteome</keyword>
<dbReference type="Proteomes" id="UP000308600">
    <property type="component" value="Unassembled WGS sequence"/>
</dbReference>
<sequence length="352" mass="38548">MDSDMGGIDHDIDDATGTGPETVPSTSDGAKIKKGPLRTWLLDREEFLVEDIHREGRLGHTYVCCPGCSLSSETPSYRCKECEGNQLFCRNCILGCHQYNGLHLIEAVARVRVIREGFRKGVAGVRVWVGTHQPVHPSGHPPPKAAATAALVPCVAIVIGVVVQFSTKESPPTFNGSANLYPNHNFNLNHNYLLAMSSRPARIITPTYKRQQQDESEDRVRKRPKTSTSTATRDDTMPPPPPPSRSDTGSQVSTQAQSSANKSATVPATSSLSQVKSTQKALEPQRTAQKGFRPPQLGTIQKKSVSKKKKDIVEVEDSENGSDDDNKAKKDSEVEEEPEWDIGMCSSRCFHT</sequence>
<proteinExistence type="predicted"/>
<accession>A0ACD3A6F7</accession>
<reference evidence="1 2" key="1">
    <citation type="journal article" date="2019" name="Nat. Ecol. Evol.">
        <title>Megaphylogeny resolves global patterns of mushroom evolution.</title>
        <authorList>
            <person name="Varga T."/>
            <person name="Krizsan K."/>
            <person name="Foldi C."/>
            <person name="Dima B."/>
            <person name="Sanchez-Garcia M."/>
            <person name="Sanchez-Ramirez S."/>
            <person name="Szollosi G.J."/>
            <person name="Szarkandi J.G."/>
            <person name="Papp V."/>
            <person name="Albert L."/>
            <person name="Andreopoulos W."/>
            <person name="Angelini C."/>
            <person name="Antonin V."/>
            <person name="Barry K.W."/>
            <person name="Bougher N.L."/>
            <person name="Buchanan P."/>
            <person name="Buyck B."/>
            <person name="Bense V."/>
            <person name="Catcheside P."/>
            <person name="Chovatia M."/>
            <person name="Cooper J."/>
            <person name="Damon W."/>
            <person name="Desjardin D."/>
            <person name="Finy P."/>
            <person name="Geml J."/>
            <person name="Haridas S."/>
            <person name="Hughes K."/>
            <person name="Justo A."/>
            <person name="Karasinski D."/>
            <person name="Kautmanova I."/>
            <person name="Kiss B."/>
            <person name="Kocsube S."/>
            <person name="Kotiranta H."/>
            <person name="LaButti K.M."/>
            <person name="Lechner B.E."/>
            <person name="Liimatainen K."/>
            <person name="Lipzen A."/>
            <person name="Lukacs Z."/>
            <person name="Mihaltcheva S."/>
            <person name="Morgado L.N."/>
            <person name="Niskanen T."/>
            <person name="Noordeloos M.E."/>
            <person name="Ohm R.A."/>
            <person name="Ortiz-Santana B."/>
            <person name="Ovrebo C."/>
            <person name="Racz N."/>
            <person name="Riley R."/>
            <person name="Savchenko A."/>
            <person name="Shiryaev A."/>
            <person name="Soop K."/>
            <person name="Spirin V."/>
            <person name="Szebenyi C."/>
            <person name="Tomsovsky M."/>
            <person name="Tulloss R.E."/>
            <person name="Uehling J."/>
            <person name="Grigoriev I.V."/>
            <person name="Vagvolgyi C."/>
            <person name="Papp T."/>
            <person name="Martin F.M."/>
            <person name="Miettinen O."/>
            <person name="Hibbett D.S."/>
            <person name="Nagy L.G."/>
        </authorList>
    </citation>
    <scope>NUCLEOTIDE SEQUENCE [LARGE SCALE GENOMIC DNA]</scope>
    <source>
        <strain evidence="1 2">NL-1719</strain>
    </source>
</reference>
<name>A0ACD3A6F7_9AGAR</name>